<name>A0ABY9GVV4_9PSED</name>
<evidence type="ECO:0000256" key="1">
    <source>
        <dbReference type="SAM" id="MobiDB-lite"/>
    </source>
</evidence>
<dbReference type="EMBL" id="CP117430">
    <property type="protein sequence ID" value="WLI19753.1"/>
    <property type="molecule type" value="Genomic_DNA"/>
</dbReference>
<keyword evidence="3" id="KW-1185">Reference proteome</keyword>
<dbReference type="Gene3D" id="2.180.10.10">
    <property type="entry name" value="RHS repeat-associated core"/>
    <property type="match status" value="1"/>
</dbReference>
<feature type="region of interest" description="Disordered" evidence="1">
    <location>
        <begin position="867"/>
        <end position="908"/>
    </location>
</feature>
<evidence type="ECO:0000313" key="3">
    <source>
        <dbReference type="Proteomes" id="UP001230768"/>
    </source>
</evidence>
<evidence type="ECO:0008006" key="4">
    <source>
        <dbReference type="Google" id="ProtNLM"/>
    </source>
</evidence>
<feature type="compositionally biased region" description="Low complexity" evidence="1">
    <location>
        <begin position="869"/>
        <end position="885"/>
    </location>
</feature>
<feature type="region of interest" description="Disordered" evidence="1">
    <location>
        <begin position="330"/>
        <end position="349"/>
    </location>
</feature>
<dbReference type="PANTHER" id="PTHR32305">
    <property type="match status" value="1"/>
</dbReference>
<feature type="region of interest" description="Disordered" evidence="1">
    <location>
        <begin position="619"/>
        <end position="688"/>
    </location>
</feature>
<gene>
    <name evidence="2" type="ORF">PSH88_06870</name>
</gene>
<protein>
    <recommendedName>
        <fullName evidence="4">Insecticidal toxin complex protein TccC</fullName>
    </recommendedName>
</protein>
<dbReference type="InterPro" id="IPR022385">
    <property type="entry name" value="Rhs_assc_core"/>
</dbReference>
<feature type="compositionally biased region" description="Low complexity" evidence="1">
    <location>
        <begin position="639"/>
        <end position="661"/>
    </location>
</feature>
<accession>A0ABY9GVV4</accession>
<sequence length="908" mass="100637">MTAGIHRHTPSLTVNDSRGLPIRQIAYLRTLVNETAIALMTRQRHDAAGRLIEQWDPRLSKPNHATTYSLSNEPLKIDSADAGWRLSLPGLAGETLQRRDQRGSHWRTTYDPQLRPLAIEENDQPDVETFTYADASVDAGHNLRGQLLEQVDPSGKLSLDSYGLLRQPLRETRTFHDAKTFVSSCIYSPLGTVLEQIDAGEHRQQSRHDLAGQLKDVQLKLKGQTDWQTVLRDAQYNAAGQIIEQQAGNGVTSHWTYDPADGRLQRQRAQKDQQPALQDFEYVYDRVGNIIRILDHAFIPSHFGNQRVDGHRAFSYDSLYQLITATGYDDAPPSDLPGRPVPTAPNDRRNYTQTYTYDHGGNLIGLRHVRDGASHTRELFIDSGSNRGVRWTEGDPTPDFQTLFDRHGNLLAPQPDRSMQWDARDQLMSVTLVKRDSGPDDEERYRYSQGVRVYKRHETHTAKTSHFHEVRYLPRLEIRTRDNGEELHIITLATGIGSVRCLHWEAGKPADIDADQLRYSLDDHLGSCLMELDQQAQLISHEGYYPFGATAWMTARSAVEVDYKTVRYSGKEMDVSGLYYYGMRYYAPWLGRWTQPDKSGTVDGLNLYRMTGNNPINFVDEQGAMMAPPPLTPAQTTISISSPSSSRRSSVASSTSQGSNSPALVGNPEANPPGQLPPKPEQSWREWGKEKALAAVNSKVGLALLPVTTSGPANAAIVSTILTASAQLILHATIFNPGWSPPATWGSATAGTLPPKDVTQDANRLFQTISVSVTLAGAVAGTVLGPIVGGYVDELRGTKAKADKKAQAGKSIDTIDRLIAEQRLVDEVSVKAQTSLREQVLEVEDLTGITWQTMEMLEKITRLRPGNISESNASSRRASTSSQSSGGSGVFQRRATARTPVRKNNTHL</sequence>
<feature type="compositionally biased region" description="Pro residues" evidence="1">
    <location>
        <begin position="670"/>
        <end position="680"/>
    </location>
</feature>
<proteinExistence type="predicted"/>
<dbReference type="PANTHER" id="PTHR32305:SF15">
    <property type="entry name" value="PROTEIN RHSA-RELATED"/>
    <property type="match status" value="1"/>
</dbReference>
<evidence type="ECO:0000313" key="2">
    <source>
        <dbReference type="EMBL" id="WLI19753.1"/>
    </source>
</evidence>
<reference evidence="2 3" key="1">
    <citation type="submission" date="2023-02" db="EMBL/GenBank/DDBJ databases">
        <title>Evolution of Hrp T3SS in non-pathogenic Pseudomonas fluorescens.</title>
        <authorList>
            <person name="Liao K."/>
            <person name="Wei H."/>
            <person name="Gu Y."/>
        </authorList>
    </citation>
    <scope>NUCLEOTIDE SEQUENCE [LARGE SCALE GENOMIC DNA]</scope>
    <source>
        <strain evidence="2 3">FP607</strain>
    </source>
</reference>
<dbReference type="NCBIfam" id="TIGR03696">
    <property type="entry name" value="Rhs_assc_core"/>
    <property type="match status" value="1"/>
</dbReference>
<organism evidence="2 3">
    <name type="scientific">Pseudomonas wuhanensis</name>
    <dbReference type="NCBI Taxonomy" id="2954098"/>
    <lineage>
        <taxon>Bacteria</taxon>
        <taxon>Pseudomonadati</taxon>
        <taxon>Pseudomonadota</taxon>
        <taxon>Gammaproteobacteria</taxon>
        <taxon>Pseudomonadales</taxon>
        <taxon>Pseudomonadaceae</taxon>
        <taxon>Pseudomonas</taxon>
    </lineage>
</organism>
<dbReference type="Proteomes" id="UP001230768">
    <property type="component" value="Chromosome"/>
</dbReference>
<dbReference type="RefSeq" id="WP_305425490.1">
    <property type="nucleotide sequence ID" value="NZ_CP117430.1"/>
</dbReference>
<dbReference type="InterPro" id="IPR050708">
    <property type="entry name" value="T6SS_VgrG/RHS"/>
</dbReference>